<name>A0A2N3PPR3_9PROT</name>
<reference evidence="2" key="1">
    <citation type="submission" date="2017-12" db="EMBL/GenBank/DDBJ databases">
        <title>Draft genome sequence of Telmatospirillum siberiense 26-4b1T, an acidotolerant peatland alphaproteobacterium potentially involved in sulfur cycling.</title>
        <authorList>
            <person name="Hausmann B."/>
            <person name="Pjevac P."/>
            <person name="Schreck K."/>
            <person name="Herbold C.W."/>
            <person name="Daims H."/>
            <person name="Wagner M."/>
            <person name="Pester M."/>
            <person name="Loy A."/>
        </authorList>
    </citation>
    <scope>NUCLEOTIDE SEQUENCE [LARGE SCALE GENOMIC DNA]</scope>
    <source>
        <strain evidence="2">26-4b1</strain>
    </source>
</reference>
<comment type="caution">
    <text evidence="1">The sequence shown here is derived from an EMBL/GenBank/DDBJ whole genome shotgun (WGS) entry which is preliminary data.</text>
</comment>
<protein>
    <submittedName>
        <fullName evidence="1">Uncharacterized protein</fullName>
    </submittedName>
</protein>
<organism evidence="1 2">
    <name type="scientific">Telmatospirillum siberiense</name>
    <dbReference type="NCBI Taxonomy" id="382514"/>
    <lineage>
        <taxon>Bacteria</taxon>
        <taxon>Pseudomonadati</taxon>
        <taxon>Pseudomonadota</taxon>
        <taxon>Alphaproteobacteria</taxon>
        <taxon>Rhodospirillales</taxon>
        <taxon>Rhodospirillaceae</taxon>
        <taxon>Telmatospirillum</taxon>
    </lineage>
</organism>
<accession>A0A2N3PPR3</accession>
<dbReference type="Proteomes" id="UP000233293">
    <property type="component" value="Unassembled WGS sequence"/>
</dbReference>
<dbReference type="RefSeq" id="WP_101252725.1">
    <property type="nucleotide sequence ID" value="NZ_PIUM01000032.1"/>
</dbReference>
<keyword evidence="2" id="KW-1185">Reference proteome</keyword>
<dbReference type="EMBL" id="PIUM01000032">
    <property type="protein sequence ID" value="PKU22401.1"/>
    <property type="molecule type" value="Genomic_DNA"/>
</dbReference>
<sequence>MARYTVSVTATIESSSLLEGRCDAERIVELLTNEFFSVAYNVELREPDLGNTLYEENSPGHGRQPVIFH</sequence>
<evidence type="ECO:0000313" key="1">
    <source>
        <dbReference type="EMBL" id="PKU22401.1"/>
    </source>
</evidence>
<gene>
    <name evidence="1" type="ORF">CWS72_21600</name>
</gene>
<evidence type="ECO:0000313" key="2">
    <source>
        <dbReference type="Proteomes" id="UP000233293"/>
    </source>
</evidence>
<dbReference type="AlphaFoldDB" id="A0A2N3PPR3"/>
<proteinExistence type="predicted"/>